<dbReference type="GO" id="GO:0050308">
    <property type="term" value="F:sugar-phosphatase activity"/>
    <property type="evidence" value="ECO:0007669"/>
    <property type="project" value="UniProtKB-EC"/>
</dbReference>
<dbReference type="EMBL" id="JAVBVO010000005">
    <property type="protein sequence ID" value="MDZ5760388.1"/>
    <property type="molecule type" value="Genomic_DNA"/>
</dbReference>
<dbReference type="NCBIfam" id="TIGR01484">
    <property type="entry name" value="HAD-SF-IIB"/>
    <property type="match status" value="1"/>
</dbReference>
<sequence>MIKLIAIDLDGTLLNENKEITPETKEALTKAKAKGVKVVLCTGRPLLGMAHFLEELNLKEEGDYGITYNGGLVQKTQTGEVLSQKTLTKAQIEELYQLTNELQVPLNFIDLVQVYAPPYPENRESLYGGIMKALPMVPTTMADLPEDAEFNKAVIAVDVAILDEAIAKIPVEFTEKYTMMKSRPVLLEVLNKEVDKGRGLAVLCDLLDIKPEEVMALGDEENDLAMIQFAGLGVAMGNATEEVKNVAQFVTKSNHENGVAYAVEKFVLNEETFNSHSNA</sequence>
<accession>A0AAW9JXU7</accession>
<dbReference type="InterPro" id="IPR006379">
    <property type="entry name" value="HAD-SF_hydro_IIB"/>
</dbReference>
<keyword evidence="1" id="KW-0378">Hydrolase</keyword>
<dbReference type="SUPFAM" id="SSF56784">
    <property type="entry name" value="HAD-like"/>
    <property type="match status" value="1"/>
</dbReference>
<dbReference type="InterPro" id="IPR036412">
    <property type="entry name" value="HAD-like_sf"/>
</dbReference>
<dbReference type="GO" id="GO:0000287">
    <property type="term" value="F:magnesium ion binding"/>
    <property type="evidence" value="ECO:0007669"/>
    <property type="project" value="TreeGrafter"/>
</dbReference>
<dbReference type="GO" id="GO:0005829">
    <property type="term" value="C:cytosol"/>
    <property type="evidence" value="ECO:0007669"/>
    <property type="project" value="TreeGrafter"/>
</dbReference>
<dbReference type="Proteomes" id="UP001290462">
    <property type="component" value="Unassembled WGS sequence"/>
</dbReference>
<reference evidence="1" key="1">
    <citation type="submission" date="2023-08" db="EMBL/GenBank/DDBJ databases">
        <title>Genomic characterization of piscicolin 126 produced by Carnobacterium maltaromaticum CM22 strain isolated from salmon (Salmo salar).</title>
        <authorList>
            <person name="Gonzalez-Gragera E."/>
            <person name="Garcia-Lopez J.D."/>
            <person name="Teso-Perez C."/>
            <person name="Gimenez-Hernandez I."/>
            <person name="Peralta-Sanchez J.M."/>
            <person name="Valdivia E."/>
            <person name="Montalban-Lopez M."/>
            <person name="Martin-Platero A.M."/>
            <person name="Banos A."/>
            <person name="Martinez-Bueno M."/>
        </authorList>
    </citation>
    <scope>NUCLEOTIDE SEQUENCE</scope>
    <source>
        <strain evidence="1">CM22</strain>
    </source>
</reference>
<dbReference type="Gene3D" id="3.30.1240.10">
    <property type="match status" value="1"/>
</dbReference>
<dbReference type="RefSeq" id="WP_010049610.1">
    <property type="nucleotide sequence ID" value="NZ_CBCPHT010000002.1"/>
</dbReference>
<dbReference type="SFLD" id="SFLDS00003">
    <property type="entry name" value="Haloacid_Dehalogenase"/>
    <property type="match status" value="1"/>
</dbReference>
<dbReference type="InterPro" id="IPR000150">
    <property type="entry name" value="Cof"/>
</dbReference>
<evidence type="ECO:0000313" key="1">
    <source>
        <dbReference type="EMBL" id="MDZ5760388.1"/>
    </source>
</evidence>
<dbReference type="Pfam" id="PF08282">
    <property type="entry name" value="Hydrolase_3"/>
    <property type="match status" value="1"/>
</dbReference>
<dbReference type="EC" id="3.1.3.23" evidence="1"/>
<dbReference type="NCBIfam" id="TIGR00099">
    <property type="entry name" value="Cof-subfamily"/>
    <property type="match status" value="1"/>
</dbReference>
<dbReference type="GeneID" id="83606247"/>
<gene>
    <name evidence="1" type="primary">yidA</name>
    <name evidence="1" type="ORF">RAK27_17245</name>
</gene>
<dbReference type="InterPro" id="IPR023214">
    <property type="entry name" value="HAD_sf"/>
</dbReference>
<dbReference type="PANTHER" id="PTHR10000:SF8">
    <property type="entry name" value="HAD SUPERFAMILY HYDROLASE-LIKE, TYPE 3"/>
    <property type="match status" value="1"/>
</dbReference>
<protein>
    <submittedName>
        <fullName evidence="1">Sugar-phosphatase</fullName>
        <ecNumber evidence="1">3.1.3.23</ecNumber>
    </submittedName>
</protein>
<proteinExistence type="predicted"/>
<evidence type="ECO:0000313" key="2">
    <source>
        <dbReference type="Proteomes" id="UP001290462"/>
    </source>
</evidence>
<dbReference type="Gene3D" id="3.40.50.1000">
    <property type="entry name" value="HAD superfamily/HAD-like"/>
    <property type="match status" value="1"/>
</dbReference>
<comment type="caution">
    <text evidence="1">The sequence shown here is derived from an EMBL/GenBank/DDBJ whole genome shotgun (WGS) entry which is preliminary data.</text>
</comment>
<dbReference type="NCBIfam" id="NF007806">
    <property type="entry name" value="PRK10513.1"/>
    <property type="match status" value="1"/>
</dbReference>
<dbReference type="PROSITE" id="PS01228">
    <property type="entry name" value="COF_1"/>
    <property type="match status" value="1"/>
</dbReference>
<dbReference type="SFLD" id="SFLDG01144">
    <property type="entry name" value="C2.B.4:_PGP_Like"/>
    <property type="match status" value="1"/>
</dbReference>
<name>A0AAW9JXU7_CARML</name>
<dbReference type="CDD" id="cd07516">
    <property type="entry name" value="HAD_Pase"/>
    <property type="match status" value="1"/>
</dbReference>
<dbReference type="PANTHER" id="PTHR10000">
    <property type="entry name" value="PHOSPHOSERINE PHOSPHATASE"/>
    <property type="match status" value="1"/>
</dbReference>
<organism evidence="1 2">
    <name type="scientific">Carnobacterium maltaromaticum</name>
    <name type="common">Carnobacterium piscicola</name>
    <dbReference type="NCBI Taxonomy" id="2751"/>
    <lineage>
        <taxon>Bacteria</taxon>
        <taxon>Bacillati</taxon>
        <taxon>Bacillota</taxon>
        <taxon>Bacilli</taxon>
        <taxon>Lactobacillales</taxon>
        <taxon>Carnobacteriaceae</taxon>
        <taxon>Carnobacterium</taxon>
    </lineage>
</organism>
<dbReference type="SFLD" id="SFLDG01140">
    <property type="entry name" value="C2.B:_Phosphomannomutase_and_P"/>
    <property type="match status" value="1"/>
</dbReference>
<dbReference type="AlphaFoldDB" id="A0AAW9JXU7"/>